<feature type="signal peptide" evidence="1">
    <location>
        <begin position="1"/>
        <end position="18"/>
    </location>
</feature>
<comment type="caution">
    <text evidence="2">The sequence shown here is derived from an EMBL/GenBank/DDBJ whole genome shotgun (WGS) entry which is preliminary data.</text>
</comment>
<dbReference type="OrthoDB" id="7357161at2"/>
<organism evidence="2 3">
    <name type="scientific">Sphingomonas yabuuchiae</name>
    <dbReference type="NCBI Taxonomy" id="172044"/>
    <lineage>
        <taxon>Bacteria</taxon>
        <taxon>Pseudomonadati</taxon>
        <taxon>Pseudomonadota</taxon>
        <taxon>Alphaproteobacteria</taxon>
        <taxon>Sphingomonadales</taxon>
        <taxon>Sphingomonadaceae</taxon>
        <taxon>Sphingomonas</taxon>
    </lineage>
</organism>
<dbReference type="EMBL" id="LDTF01000007">
    <property type="protein sequence ID" value="KTW01037.1"/>
    <property type="molecule type" value="Genomic_DNA"/>
</dbReference>
<sequence length="533" mass="56889">MRALLILLAAALSSPAIAQTVPLGGGQLVGTTVPAPPSGFGHTPPFTVIRSPSGVYRHTFDVTTRRPTPTVTVYVGPGGDNTKDCLSWANRCRSLRQGMVRAGAQTTAQVVRVLAQAGVYRSTSVDASNIPDDFGAWLGARNLVIEPCDSAGNPLPASDGRFSRAAQVISSHEATLPSFTVTSDPRVYVATYTTQPVDRQAWDEKYSNRFGRPLGLLTVPPDGVANVANPLAEINMAADTFGKGAMFLDTTNKKIWVRLSDGRAPDADLHISATGRQLYLAIGTDLNFSLYMRQVDQWGGYFQLNGWPNRSTWAISMVDTYQGYVINGASLFTTAGSVVWERSVISDYAIDAFGTGTEGTENGYFIWYELDTIAEWGGFAQTTNDGSANSSTQHRHSIGVSVNTVYRYNTNRAVHDIGDARSWRLGLTVGPSTRAVQEASGLVKPLSTSAKLAAVAVAAGYYDETGPQTTKVWVDGLTVVGPMNYALGAYNNVNGAGPGGTIYYRNVTIPAGIPNTVASPYSGQTQTGAIQPY</sequence>
<keyword evidence="1" id="KW-0732">Signal</keyword>
<dbReference type="AlphaFoldDB" id="A0A147IYV6"/>
<proteinExistence type="predicted"/>
<evidence type="ECO:0000313" key="3">
    <source>
        <dbReference type="Proteomes" id="UP000073923"/>
    </source>
</evidence>
<dbReference type="PATRIC" id="fig|172044.3.peg.2724"/>
<name>A0A147IYV6_9SPHN</name>
<accession>A0A147IYV6</accession>
<gene>
    <name evidence="2" type="ORF">NS355_02290</name>
</gene>
<feature type="chain" id="PRO_5007549094" evidence="1">
    <location>
        <begin position="19"/>
        <end position="533"/>
    </location>
</feature>
<evidence type="ECO:0000313" key="2">
    <source>
        <dbReference type="EMBL" id="KTW01037.1"/>
    </source>
</evidence>
<protein>
    <submittedName>
        <fullName evidence="2">Uncharacterized protein</fullName>
    </submittedName>
</protein>
<dbReference type="RefSeq" id="WP_058744172.1">
    <property type="nucleotide sequence ID" value="NZ_LDTF01000007.1"/>
</dbReference>
<reference evidence="2 3" key="1">
    <citation type="journal article" date="2016" name="Front. Microbiol.">
        <title>Genomic Resource of Rice Seed Associated Bacteria.</title>
        <authorList>
            <person name="Midha S."/>
            <person name="Bansal K."/>
            <person name="Sharma S."/>
            <person name="Kumar N."/>
            <person name="Patil P.P."/>
            <person name="Chaudhry V."/>
            <person name="Patil P.B."/>
        </authorList>
    </citation>
    <scope>NUCLEOTIDE SEQUENCE [LARGE SCALE GENOMIC DNA]</scope>
    <source>
        <strain evidence="2 3">NS355</strain>
    </source>
</reference>
<evidence type="ECO:0000256" key="1">
    <source>
        <dbReference type="SAM" id="SignalP"/>
    </source>
</evidence>
<dbReference type="Proteomes" id="UP000073923">
    <property type="component" value="Unassembled WGS sequence"/>
</dbReference>